<dbReference type="WBParaSite" id="SCUD_0000248001-mRNA-1">
    <property type="protein sequence ID" value="SCUD_0000248001-mRNA-1"/>
    <property type="gene ID" value="SCUD_0000248001"/>
</dbReference>
<keyword evidence="2" id="KW-1185">Reference proteome</keyword>
<reference evidence="1 2" key="2">
    <citation type="submission" date="2018-11" db="EMBL/GenBank/DDBJ databases">
        <authorList>
            <consortium name="Pathogen Informatics"/>
        </authorList>
    </citation>
    <scope>NUCLEOTIDE SEQUENCE [LARGE SCALE GENOMIC DNA]</scope>
    <source>
        <strain evidence="1">Dakar</strain>
        <strain evidence="2">Dakar, Senegal</strain>
    </source>
</reference>
<evidence type="ECO:0000313" key="2">
    <source>
        <dbReference type="Proteomes" id="UP000279833"/>
    </source>
</evidence>
<evidence type="ECO:0000313" key="1">
    <source>
        <dbReference type="EMBL" id="VDO74843.1"/>
    </source>
</evidence>
<protein>
    <submittedName>
        <fullName evidence="3">TFIIIC_delta domain-containing protein</fullName>
    </submittedName>
</protein>
<organism evidence="3">
    <name type="scientific">Schistosoma curassoni</name>
    <dbReference type="NCBI Taxonomy" id="6186"/>
    <lineage>
        <taxon>Eukaryota</taxon>
        <taxon>Metazoa</taxon>
        <taxon>Spiralia</taxon>
        <taxon>Lophotrochozoa</taxon>
        <taxon>Platyhelminthes</taxon>
        <taxon>Trematoda</taxon>
        <taxon>Digenea</taxon>
        <taxon>Strigeidida</taxon>
        <taxon>Schistosomatoidea</taxon>
        <taxon>Schistosomatidae</taxon>
        <taxon>Schistosoma</taxon>
    </lineage>
</organism>
<proteinExistence type="predicted"/>
<dbReference type="Proteomes" id="UP000279833">
    <property type="component" value="Unassembled WGS sequence"/>
</dbReference>
<reference evidence="3" key="1">
    <citation type="submission" date="2016-06" db="UniProtKB">
        <authorList>
            <consortium name="WormBaseParasite"/>
        </authorList>
    </citation>
    <scope>IDENTIFICATION</scope>
</reference>
<gene>
    <name evidence="1" type="ORF">SCUD_LOCUS2481</name>
</gene>
<name>A0A183JIF7_9TREM</name>
<sequence length="127" mass="13915">MVENKVAKVSPSLLDLTLSSAMDEAVVLKNNPVNRSVLLDSHHTSLNNSSCSTPIILSNEAAITKHWTSSYPDRWKSVDDPGPLGRLVVLNLNETDSNNKNEYLFDGTAENFAVGSLHTEQRTCSVM</sequence>
<dbReference type="AlphaFoldDB" id="A0A183JIF7"/>
<evidence type="ECO:0000313" key="3">
    <source>
        <dbReference type="WBParaSite" id="SCUD_0000248001-mRNA-1"/>
    </source>
</evidence>
<dbReference type="EMBL" id="UZAK01002422">
    <property type="protein sequence ID" value="VDO74843.1"/>
    <property type="molecule type" value="Genomic_DNA"/>
</dbReference>
<accession>A0A183JIF7</accession>